<dbReference type="EC" id="5.6.2.3" evidence="11 12"/>
<dbReference type="PROSITE" id="PS51199">
    <property type="entry name" value="SF4_HELICASE"/>
    <property type="match status" value="1"/>
</dbReference>
<dbReference type="CDD" id="cd00984">
    <property type="entry name" value="DnaB_C"/>
    <property type="match status" value="1"/>
</dbReference>
<dbReference type="Gene3D" id="1.10.860.10">
    <property type="entry name" value="DNAb Helicase, Chain A"/>
    <property type="match status" value="1"/>
</dbReference>
<evidence type="ECO:0000256" key="9">
    <source>
        <dbReference type="ARBA" id="ARBA00023235"/>
    </source>
</evidence>
<keyword evidence="2 12" id="KW-0639">Primosome</keyword>
<organism evidence="14 15">
    <name type="scientific">Clostridium facile</name>
    <dbReference type="NCBI Taxonomy" id="2763035"/>
    <lineage>
        <taxon>Bacteria</taxon>
        <taxon>Bacillati</taxon>
        <taxon>Bacillota</taxon>
        <taxon>Clostridia</taxon>
        <taxon>Eubacteriales</taxon>
        <taxon>Clostridiaceae</taxon>
        <taxon>Clostridium</taxon>
    </lineage>
</organism>
<reference evidence="14 15" key="1">
    <citation type="submission" date="2020-08" db="EMBL/GenBank/DDBJ databases">
        <title>Genome public.</title>
        <authorList>
            <person name="Liu C."/>
            <person name="Sun Q."/>
        </authorList>
    </citation>
    <scope>NUCLEOTIDE SEQUENCE [LARGE SCALE GENOMIC DNA]</scope>
    <source>
        <strain evidence="14 15">NSJ-27</strain>
    </source>
</reference>
<dbReference type="GO" id="GO:0016787">
    <property type="term" value="F:hydrolase activity"/>
    <property type="evidence" value="ECO:0007669"/>
    <property type="project" value="UniProtKB-KW"/>
</dbReference>
<dbReference type="Gene3D" id="3.40.50.300">
    <property type="entry name" value="P-loop containing nucleotide triphosphate hydrolases"/>
    <property type="match status" value="1"/>
</dbReference>
<feature type="domain" description="SF4 helicase" evidence="13">
    <location>
        <begin position="181"/>
        <end position="443"/>
    </location>
</feature>
<evidence type="ECO:0000256" key="7">
    <source>
        <dbReference type="ARBA" id="ARBA00022840"/>
    </source>
</evidence>
<evidence type="ECO:0000256" key="10">
    <source>
        <dbReference type="ARBA" id="ARBA00048954"/>
    </source>
</evidence>
<evidence type="ECO:0000313" key="14">
    <source>
        <dbReference type="EMBL" id="MBC5788217.1"/>
    </source>
</evidence>
<keyword evidence="4 12" id="KW-0547">Nucleotide-binding</keyword>
<evidence type="ECO:0000256" key="5">
    <source>
        <dbReference type="ARBA" id="ARBA00022801"/>
    </source>
</evidence>
<dbReference type="Pfam" id="PF00772">
    <property type="entry name" value="DnaB"/>
    <property type="match status" value="1"/>
</dbReference>
<keyword evidence="9" id="KW-0413">Isomerase</keyword>
<comment type="caution">
    <text evidence="14">The sequence shown here is derived from an EMBL/GenBank/DDBJ whole genome shotgun (WGS) entry which is preliminary data.</text>
</comment>
<name>A0ABR7ITR5_9CLOT</name>
<proteinExistence type="inferred from homology"/>
<comment type="function">
    <text evidence="12">The main replicative DNA helicase, it participates in initiation and elongation during chromosome replication. Travels ahead of the DNA replisome, separating dsDNA into templates for DNA synthesis. A processive ATP-dependent 5'-3' DNA helicase it has DNA-dependent ATPase activity.</text>
</comment>
<evidence type="ECO:0000256" key="6">
    <source>
        <dbReference type="ARBA" id="ARBA00022806"/>
    </source>
</evidence>
<evidence type="ECO:0000256" key="12">
    <source>
        <dbReference type="RuleBase" id="RU362085"/>
    </source>
</evidence>
<dbReference type="EMBL" id="JACOQK010000001">
    <property type="protein sequence ID" value="MBC5788217.1"/>
    <property type="molecule type" value="Genomic_DNA"/>
</dbReference>
<keyword evidence="6 12" id="KW-0347">Helicase</keyword>
<evidence type="ECO:0000256" key="3">
    <source>
        <dbReference type="ARBA" id="ARBA00022705"/>
    </source>
</evidence>
<dbReference type="SUPFAM" id="SSF48024">
    <property type="entry name" value="N-terminal domain of DnaB helicase"/>
    <property type="match status" value="1"/>
</dbReference>
<keyword evidence="3 12" id="KW-0235">DNA replication</keyword>
<protein>
    <recommendedName>
        <fullName evidence="11 12">Replicative DNA helicase</fullName>
        <ecNumber evidence="11 12">5.6.2.3</ecNumber>
    </recommendedName>
</protein>
<dbReference type="Pfam" id="PF03796">
    <property type="entry name" value="DnaB_C"/>
    <property type="match status" value="1"/>
</dbReference>
<evidence type="ECO:0000256" key="2">
    <source>
        <dbReference type="ARBA" id="ARBA00022515"/>
    </source>
</evidence>
<dbReference type="PANTHER" id="PTHR30153:SF2">
    <property type="entry name" value="REPLICATIVE DNA HELICASE"/>
    <property type="match status" value="1"/>
</dbReference>
<evidence type="ECO:0000259" key="13">
    <source>
        <dbReference type="PROSITE" id="PS51199"/>
    </source>
</evidence>
<keyword evidence="7 12" id="KW-0067">ATP-binding</keyword>
<gene>
    <name evidence="14" type="primary">dnaB</name>
    <name evidence="14" type="ORF">H8Z77_09350</name>
</gene>
<dbReference type="InterPro" id="IPR007694">
    <property type="entry name" value="DNA_helicase_DnaB-like_C"/>
</dbReference>
<keyword evidence="15" id="KW-1185">Reference proteome</keyword>
<evidence type="ECO:0000256" key="1">
    <source>
        <dbReference type="ARBA" id="ARBA00008428"/>
    </source>
</evidence>
<accession>A0ABR7ITR5</accession>
<dbReference type="InterPro" id="IPR036185">
    <property type="entry name" value="DNA_heli_DnaB-like_N_sf"/>
</dbReference>
<comment type="similarity">
    <text evidence="1 12">Belongs to the helicase family. DnaB subfamily.</text>
</comment>
<dbReference type="PANTHER" id="PTHR30153">
    <property type="entry name" value="REPLICATIVE DNA HELICASE DNAB"/>
    <property type="match status" value="1"/>
</dbReference>
<evidence type="ECO:0000256" key="11">
    <source>
        <dbReference type="NCBIfam" id="TIGR00665"/>
    </source>
</evidence>
<keyword evidence="5 12" id="KW-0378">Hydrolase</keyword>
<dbReference type="InterPro" id="IPR007693">
    <property type="entry name" value="DNA_helicase_DnaB-like_N"/>
</dbReference>
<dbReference type="RefSeq" id="WP_069987738.1">
    <property type="nucleotide sequence ID" value="NZ_JACOQK010000001.1"/>
</dbReference>
<sequence length="445" mass="49589">MDLENQIELEQLPYNLEAEQSVLGGLILDPSYMADALKFVGVSSFYREQHQRIFAVIARMYTSGQPIDFITVYDAVVSENIFDTPENAKVYLGRLMEMVPSVANMEVYCKIVQDKYYIRSLILAAREIISVATDSGADAETILDTAEQKIYEIRQGRTSSSLIPINEVIGREFDHLDKLATGQKEVGISSGFSGLDHVLTGLNPSDLIILAARPAMGKTSFALNVAANAARKSKRQVAIFSLEMSSQQLVERMLSSECRIQSTKLHTGNLAQEEWALLAAGAQSLSESKIYLDDTPNITIAEMKSKLRRLPDLGLVVIDYLQLMNSGRRDGNRVQEISEITRNLKIMAKELNVTVIALSQLARGPEARQDHRPLLSDLRDSGSIEQDADIVLFLYRDEYYNPEDGKHGIAECIVGKNRHGEVGTVELGWDGQYTRFTGLDTIHHE</sequence>
<evidence type="ECO:0000256" key="8">
    <source>
        <dbReference type="ARBA" id="ARBA00023125"/>
    </source>
</evidence>
<dbReference type="SUPFAM" id="SSF52540">
    <property type="entry name" value="P-loop containing nucleoside triphosphate hydrolases"/>
    <property type="match status" value="1"/>
</dbReference>
<dbReference type="Proteomes" id="UP000649151">
    <property type="component" value="Unassembled WGS sequence"/>
</dbReference>
<dbReference type="InterPro" id="IPR027417">
    <property type="entry name" value="P-loop_NTPase"/>
</dbReference>
<comment type="catalytic activity">
    <reaction evidence="10 12">
        <text>ATP + H2O = ADP + phosphate + H(+)</text>
        <dbReference type="Rhea" id="RHEA:13065"/>
        <dbReference type="ChEBI" id="CHEBI:15377"/>
        <dbReference type="ChEBI" id="CHEBI:15378"/>
        <dbReference type="ChEBI" id="CHEBI:30616"/>
        <dbReference type="ChEBI" id="CHEBI:43474"/>
        <dbReference type="ChEBI" id="CHEBI:456216"/>
        <dbReference type="EC" id="5.6.2.3"/>
    </reaction>
</comment>
<evidence type="ECO:0000313" key="15">
    <source>
        <dbReference type="Proteomes" id="UP000649151"/>
    </source>
</evidence>
<dbReference type="NCBIfam" id="TIGR00665">
    <property type="entry name" value="DnaB"/>
    <property type="match status" value="1"/>
</dbReference>
<dbReference type="GO" id="GO:0003678">
    <property type="term" value="F:DNA helicase activity"/>
    <property type="evidence" value="ECO:0007669"/>
    <property type="project" value="UniProtKB-EC"/>
</dbReference>
<dbReference type="InterPro" id="IPR007692">
    <property type="entry name" value="DNA_helicase_DnaB"/>
</dbReference>
<evidence type="ECO:0000256" key="4">
    <source>
        <dbReference type="ARBA" id="ARBA00022741"/>
    </source>
</evidence>
<dbReference type="InterPro" id="IPR016136">
    <property type="entry name" value="DNA_helicase_N/primase_C"/>
</dbReference>
<keyword evidence="8 12" id="KW-0238">DNA-binding</keyword>